<protein>
    <submittedName>
        <fullName evidence="1">Uncharacterized protein</fullName>
    </submittedName>
</protein>
<organism evidence="1 2">
    <name type="scientific">Ancylostoma ceylanicum</name>
    <dbReference type="NCBI Taxonomy" id="53326"/>
    <lineage>
        <taxon>Eukaryota</taxon>
        <taxon>Metazoa</taxon>
        <taxon>Ecdysozoa</taxon>
        <taxon>Nematoda</taxon>
        <taxon>Chromadorea</taxon>
        <taxon>Rhabditida</taxon>
        <taxon>Rhabditina</taxon>
        <taxon>Rhabditomorpha</taxon>
        <taxon>Strongyloidea</taxon>
        <taxon>Ancylostomatidae</taxon>
        <taxon>Ancylostomatinae</taxon>
        <taxon>Ancylostoma</taxon>
    </lineage>
</organism>
<dbReference type="AlphaFoldDB" id="A0A016T1L1"/>
<name>A0A016T1L1_9BILA</name>
<dbReference type="Proteomes" id="UP000024635">
    <property type="component" value="Unassembled WGS sequence"/>
</dbReference>
<gene>
    <name evidence="1" type="primary">Acey_s0150.g2774</name>
    <name evidence="1" type="ORF">Y032_0150g2774</name>
</gene>
<accession>A0A016T1L1</accession>
<evidence type="ECO:0000313" key="1">
    <source>
        <dbReference type="EMBL" id="EYB96479.1"/>
    </source>
</evidence>
<reference evidence="2" key="1">
    <citation type="journal article" date="2015" name="Nat. Genet.">
        <title>The genome and transcriptome of the zoonotic hookworm Ancylostoma ceylanicum identify infection-specific gene families.</title>
        <authorList>
            <person name="Schwarz E.M."/>
            <person name="Hu Y."/>
            <person name="Antoshechkin I."/>
            <person name="Miller M.M."/>
            <person name="Sternberg P.W."/>
            <person name="Aroian R.V."/>
        </authorList>
    </citation>
    <scope>NUCLEOTIDE SEQUENCE</scope>
    <source>
        <strain evidence="2">HY135</strain>
    </source>
</reference>
<evidence type="ECO:0000313" key="2">
    <source>
        <dbReference type="Proteomes" id="UP000024635"/>
    </source>
</evidence>
<dbReference type="EMBL" id="JARK01001486">
    <property type="protein sequence ID" value="EYB96479.1"/>
    <property type="molecule type" value="Genomic_DNA"/>
</dbReference>
<proteinExistence type="predicted"/>
<comment type="caution">
    <text evidence="1">The sequence shown here is derived from an EMBL/GenBank/DDBJ whole genome shotgun (WGS) entry which is preliminary data.</text>
</comment>
<sequence length="72" mass="8011">MFTDGAEISYMVQKKRCRKEYQKGRSAVGEDVQSGKDHGSAAAKQSDEFPLILYGSLSIKRSKLVAVPRSFQ</sequence>
<keyword evidence="2" id="KW-1185">Reference proteome</keyword>